<dbReference type="Proteomes" id="UP000054538">
    <property type="component" value="Unassembled WGS sequence"/>
</dbReference>
<feature type="region of interest" description="Disordered" evidence="1">
    <location>
        <begin position="1"/>
        <end position="27"/>
    </location>
</feature>
<protein>
    <submittedName>
        <fullName evidence="2">Uncharacterized protein</fullName>
    </submittedName>
</protein>
<accession>A0A0D0CVJ8</accession>
<dbReference type="AlphaFoldDB" id="A0A0D0CVJ8"/>
<organism evidence="2 3">
    <name type="scientific">Paxillus rubicundulus Ve08.2h10</name>
    <dbReference type="NCBI Taxonomy" id="930991"/>
    <lineage>
        <taxon>Eukaryota</taxon>
        <taxon>Fungi</taxon>
        <taxon>Dikarya</taxon>
        <taxon>Basidiomycota</taxon>
        <taxon>Agaricomycotina</taxon>
        <taxon>Agaricomycetes</taxon>
        <taxon>Agaricomycetidae</taxon>
        <taxon>Boletales</taxon>
        <taxon>Paxilineae</taxon>
        <taxon>Paxillaceae</taxon>
        <taxon>Paxillus</taxon>
    </lineage>
</organism>
<evidence type="ECO:0000313" key="3">
    <source>
        <dbReference type="Proteomes" id="UP000054538"/>
    </source>
</evidence>
<gene>
    <name evidence="2" type="ORF">PAXRUDRAFT_16330</name>
</gene>
<keyword evidence="3" id="KW-1185">Reference proteome</keyword>
<feature type="compositionally biased region" description="Polar residues" evidence="1">
    <location>
        <begin position="17"/>
        <end position="27"/>
    </location>
</feature>
<evidence type="ECO:0000313" key="2">
    <source>
        <dbReference type="EMBL" id="KIK79443.1"/>
    </source>
</evidence>
<reference evidence="2 3" key="1">
    <citation type="submission" date="2014-04" db="EMBL/GenBank/DDBJ databases">
        <authorList>
            <consortium name="DOE Joint Genome Institute"/>
            <person name="Kuo A."/>
            <person name="Kohler A."/>
            <person name="Jargeat P."/>
            <person name="Nagy L.G."/>
            <person name="Floudas D."/>
            <person name="Copeland A."/>
            <person name="Barry K.W."/>
            <person name="Cichocki N."/>
            <person name="Veneault-Fourrey C."/>
            <person name="LaButti K."/>
            <person name="Lindquist E.A."/>
            <person name="Lipzen A."/>
            <person name="Lundell T."/>
            <person name="Morin E."/>
            <person name="Murat C."/>
            <person name="Sun H."/>
            <person name="Tunlid A."/>
            <person name="Henrissat B."/>
            <person name="Grigoriev I.V."/>
            <person name="Hibbett D.S."/>
            <person name="Martin F."/>
            <person name="Nordberg H.P."/>
            <person name="Cantor M.N."/>
            <person name="Hua S.X."/>
        </authorList>
    </citation>
    <scope>NUCLEOTIDE SEQUENCE [LARGE SCALE GENOMIC DNA]</scope>
    <source>
        <strain evidence="2 3">Ve08.2h10</strain>
    </source>
</reference>
<name>A0A0D0CVJ8_9AGAM</name>
<dbReference type="EMBL" id="KN826281">
    <property type="protein sequence ID" value="KIK79443.1"/>
    <property type="molecule type" value="Genomic_DNA"/>
</dbReference>
<dbReference type="HOGENOM" id="CLU_175212_0_0_1"/>
<dbReference type="InParanoid" id="A0A0D0CVJ8"/>
<sequence length="90" mass="9524">MAEDPAPIEPVHLTPAASVSSRATTQSKVEVVMPKGKGKKCSHQDLGGDEVIPFPPQGMVIHPDPFVQSVSVSVSVQPSPGPVNNNEKNW</sequence>
<evidence type="ECO:0000256" key="1">
    <source>
        <dbReference type="SAM" id="MobiDB-lite"/>
    </source>
</evidence>
<proteinExistence type="predicted"/>
<reference evidence="3" key="2">
    <citation type="submission" date="2015-01" db="EMBL/GenBank/DDBJ databases">
        <title>Evolutionary Origins and Diversification of the Mycorrhizal Mutualists.</title>
        <authorList>
            <consortium name="DOE Joint Genome Institute"/>
            <consortium name="Mycorrhizal Genomics Consortium"/>
            <person name="Kohler A."/>
            <person name="Kuo A."/>
            <person name="Nagy L.G."/>
            <person name="Floudas D."/>
            <person name="Copeland A."/>
            <person name="Barry K.W."/>
            <person name="Cichocki N."/>
            <person name="Veneault-Fourrey C."/>
            <person name="LaButti K."/>
            <person name="Lindquist E.A."/>
            <person name="Lipzen A."/>
            <person name="Lundell T."/>
            <person name="Morin E."/>
            <person name="Murat C."/>
            <person name="Riley R."/>
            <person name="Ohm R."/>
            <person name="Sun H."/>
            <person name="Tunlid A."/>
            <person name="Henrissat B."/>
            <person name="Grigoriev I.V."/>
            <person name="Hibbett D.S."/>
            <person name="Martin F."/>
        </authorList>
    </citation>
    <scope>NUCLEOTIDE SEQUENCE [LARGE SCALE GENOMIC DNA]</scope>
    <source>
        <strain evidence="3">Ve08.2h10</strain>
    </source>
</reference>